<keyword evidence="8" id="KW-0675">Receptor</keyword>
<dbReference type="PANTHER" id="PTHR48007:SF13">
    <property type="entry name" value="PROTEIN STRUBBELIG-RECEPTOR FAMILY 4"/>
    <property type="match status" value="1"/>
</dbReference>
<evidence type="ECO:0000256" key="10">
    <source>
        <dbReference type="SAM" id="Phobius"/>
    </source>
</evidence>
<dbReference type="Gene3D" id="3.80.10.10">
    <property type="entry name" value="Ribonuclease Inhibitor"/>
    <property type="match status" value="1"/>
</dbReference>
<evidence type="ECO:0000259" key="12">
    <source>
        <dbReference type="PROSITE" id="PS50011"/>
    </source>
</evidence>
<dbReference type="EMBL" id="JANAVB010006994">
    <property type="protein sequence ID" value="KAJ6843780.1"/>
    <property type="molecule type" value="Genomic_DNA"/>
</dbReference>
<reference evidence="14" key="2">
    <citation type="submission" date="2023-04" db="EMBL/GenBank/DDBJ databases">
        <authorList>
            <person name="Bruccoleri R.E."/>
            <person name="Oakeley E.J."/>
            <person name="Faust A.-M."/>
            <person name="Dessus-Babus S."/>
            <person name="Altorfer M."/>
            <person name="Burckhardt D."/>
            <person name="Oertli M."/>
            <person name="Naumann U."/>
            <person name="Petersen F."/>
            <person name="Wong J."/>
        </authorList>
    </citation>
    <scope>NUCLEOTIDE SEQUENCE</scope>
    <source>
        <strain evidence="14">GSM-AAB239-AS_SAM_17_03QT</strain>
        <tissue evidence="14">Leaf</tissue>
    </source>
</reference>
<feature type="signal peptide" evidence="11">
    <location>
        <begin position="1"/>
        <end position="37"/>
    </location>
</feature>
<organism evidence="14 15">
    <name type="scientific">Iris pallida</name>
    <name type="common">Sweet iris</name>
    <dbReference type="NCBI Taxonomy" id="29817"/>
    <lineage>
        <taxon>Eukaryota</taxon>
        <taxon>Viridiplantae</taxon>
        <taxon>Streptophyta</taxon>
        <taxon>Embryophyta</taxon>
        <taxon>Tracheophyta</taxon>
        <taxon>Spermatophyta</taxon>
        <taxon>Magnoliopsida</taxon>
        <taxon>Liliopsida</taxon>
        <taxon>Asparagales</taxon>
        <taxon>Iridaceae</taxon>
        <taxon>Iridoideae</taxon>
        <taxon>Irideae</taxon>
        <taxon>Iris</taxon>
    </lineage>
</organism>
<dbReference type="SMART" id="SM00369">
    <property type="entry name" value="LRR_TYP"/>
    <property type="match status" value="3"/>
</dbReference>
<gene>
    <name evidence="14" type="ORF">M6B38_117485</name>
    <name evidence="13" type="ORF">M6B38_173840</name>
</gene>
<dbReference type="AlphaFoldDB" id="A0AAX6HRZ1"/>
<keyword evidence="4 11" id="KW-0732">Signal</keyword>
<dbReference type="SUPFAM" id="SSF52058">
    <property type="entry name" value="L domain-like"/>
    <property type="match status" value="1"/>
</dbReference>
<dbReference type="InterPro" id="IPR013210">
    <property type="entry name" value="LRR_N_plant-typ"/>
</dbReference>
<feature type="region of interest" description="Disordered" evidence="9">
    <location>
        <begin position="347"/>
        <end position="374"/>
    </location>
</feature>
<evidence type="ECO:0000256" key="5">
    <source>
        <dbReference type="ARBA" id="ARBA00022737"/>
    </source>
</evidence>
<dbReference type="GO" id="GO:0016020">
    <property type="term" value="C:membrane"/>
    <property type="evidence" value="ECO:0007669"/>
    <property type="project" value="UniProtKB-SubCell"/>
</dbReference>
<evidence type="ECO:0000256" key="9">
    <source>
        <dbReference type="SAM" id="MobiDB-lite"/>
    </source>
</evidence>
<dbReference type="PROSITE" id="PS50011">
    <property type="entry name" value="PROTEIN_KINASE_DOM"/>
    <property type="match status" value="1"/>
</dbReference>
<dbReference type="FunFam" id="3.30.200.20:FF:000125">
    <property type="entry name" value="Protein STRUBBELIG-RECEPTOR FAMILY 8"/>
    <property type="match status" value="1"/>
</dbReference>
<evidence type="ECO:0000256" key="4">
    <source>
        <dbReference type="ARBA" id="ARBA00022729"/>
    </source>
</evidence>
<evidence type="ECO:0000256" key="8">
    <source>
        <dbReference type="ARBA" id="ARBA00023170"/>
    </source>
</evidence>
<dbReference type="SUPFAM" id="SSF56112">
    <property type="entry name" value="Protein kinase-like (PK-like)"/>
    <property type="match status" value="1"/>
</dbReference>
<sequence length="697" mass="75352">MSACSSEPSSRLLFSSSSSLALLLLLLLSLGGRSADADNSSNSSEVSALNVMFTSMNSPSQLTGWQSQGGDPCGDEDWKGISCTDSSITEIRLSGLGLSGSLGYQLANLASVTYFDVSKNNLQGSIPYQLPPNPVYLNLAGNTFTGGIPYSISQMSNLEYVNLGHNQLNGQLTDMFGNLPKLSELDLSFNQLSGNLPQSFGSLKSLKTLYVQNNQLSGSINVLANLPLEDLNVENNHFTGPVPIKLKSIYNLQTGGNSLSGYTSSDDSQSGGVSTIGAVIFGVVIAFLFLLVIVLTLIKRSSSSASPHYIDDDSQNRSFTPLVTDEFTGHKSMDSDASINVKALESCPSMGLKPPPSDRNRSSTENEFARKYNSKRSTDPASAIAYSLVDLQAATGSFSSSRLLGEGSIGCVYKAKYADGKVLAVKKINQAISEDSLQDFMDVISGISRLHHSNIAELVGFCTESGHQLLVYEFQRNGSLHEFLHLSDDYSNPLTWDTRVRIALGTARAVEYLHEVCSPSSIHKNIKSANILLDIELNPHLSDCGLAVFYQDTSINLGQGYSAPECTNLSAYTLKSDVYSFGVVMLELLTGRKPFDSSKPRTEQALVRWATPQLHDIDALVQMVDPALRGLYPPKSLSRFADVIALCVQPEPEFRPPMSEVVQSLVGCVQRTSMNKGLGGDMSASRRSEDSDYGYYN</sequence>
<evidence type="ECO:0000256" key="3">
    <source>
        <dbReference type="ARBA" id="ARBA00022692"/>
    </source>
</evidence>
<evidence type="ECO:0000256" key="11">
    <source>
        <dbReference type="SAM" id="SignalP"/>
    </source>
</evidence>
<dbReference type="InterPro" id="IPR000719">
    <property type="entry name" value="Prot_kinase_dom"/>
</dbReference>
<dbReference type="EMBL" id="JANAVB010034615">
    <property type="protein sequence ID" value="KAJ6806599.1"/>
    <property type="molecule type" value="Genomic_DNA"/>
</dbReference>
<dbReference type="InterPro" id="IPR001611">
    <property type="entry name" value="Leu-rich_rpt"/>
</dbReference>
<dbReference type="GO" id="GO:0004672">
    <property type="term" value="F:protein kinase activity"/>
    <property type="evidence" value="ECO:0007669"/>
    <property type="project" value="InterPro"/>
</dbReference>
<keyword evidence="2" id="KW-0433">Leucine-rich repeat</keyword>
<comment type="caution">
    <text evidence="14">The sequence shown here is derived from an EMBL/GenBank/DDBJ whole genome shotgun (WGS) entry which is preliminary data.</text>
</comment>
<dbReference type="Gene3D" id="1.10.510.10">
    <property type="entry name" value="Transferase(Phosphotransferase) domain 1"/>
    <property type="match status" value="1"/>
</dbReference>
<dbReference type="Proteomes" id="UP001140949">
    <property type="component" value="Unassembled WGS sequence"/>
</dbReference>
<dbReference type="Pfam" id="PF08263">
    <property type="entry name" value="LRRNT_2"/>
    <property type="match status" value="1"/>
</dbReference>
<dbReference type="PROSITE" id="PS51450">
    <property type="entry name" value="LRR"/>
    <property type="match status" value="1"/>
</dbReference>
<dbReference type="PANTHER" id="PTHR48007">
    <property type="entry name" value="LEUCINE-RICH REPEAT RECEPTOR-LIKE PROTEIN KINASE PXC1"/>
    <property type="match status" value="1"/>
</dbReference>
<dbReference type="InterPro" id="IPR032675">
    <property type="entry name" value="LRR_dom_sf"/>
</dbReference>
<evidence type="ECO:0000313" key="14">
    <source>
        <dbReference type="EMBL" id="KAJ6843780.1"/>
    </source>
</evidence>
<evidence type="ECO:0000256" key="6">
    <source>
        <dbReference type="ARBA" id="ARBA00022989"/>
    </source>
</evidence>
<dbReference type="GO" id="GO:0005524">
    <property type="term" value="F:ATP binding"/>
    <property type="evidence" value="ECO:0007669"/>
    <property type="project" value="InterPro"/>
</dbReference>
<dbReference type="Pfam" id="PF13855">
    <property type="entry name" value="LRR_8"/>
    <property type="match status" value="1"/>
</dbReference>
<dbReference type="Pfam" id="PF07714">
    <property type="entry name" value="PK_Tyr_Ser-Thr"/>
    <property type="match status" value="1"/>
</dbReference>
<protein>
    <submittedName>
        <fullName evidence="14">Protein STRUBBELIG-RECEPTOR FAMILY 5-like</fullName>
    </submittedName>
</protein>
<keyword evidence="15" id="KW-1185">Reference proteome</keyword>
<feature type="region of interest" description="Disordered" evidence="9">
    <location>
        <begin position="677"/>
        <end position="697"/>
    </location>
</feature>
<feature type="domain" description="Protein kinase" evidence="12">
    <location>
        <begin position="398"/>
        <end position="666"/>
    </location>
</feature>
<keyword evidence="7 10" id="KW-0472">Membrane</keyword>
<dbReference type="InterPro" id="IPR046959">
    <property type="entry name" value="PRK1-6/SRF4-like"/>
</dbReference>
<feature type="compositionally biased region" description="Basic and acidic residues" evidence="9">
    <location>
        <begin position="356"/>
        <end position="370"/>
    </location>
</feature>
<comment type="subcellular location">
    <subcellularLocation>
        <location evidence="1">Membrane</location>
    </subcellularLocation>
</comment>
<keyword evidence="3 10" id="KW-0812">Transmembrane</keyword>
<evidence type="ECO:0000256" key="1">
    <source>
        <dbReference type="ARBA" id="ARBA00004370"/>
    </source>
</evidence>
<keyword evidence="5" id="KW-0677">Repeat</keyword>
<evidence type="ECO:0000256" key="2">
    <source>
        <dbReference type="ARBA" id="ARBA00022614"/>
    </source>
</evidence>
<name>A0AAX6HRZ1_IRIPA</name>
<accession>A0AAX6HRZ1</accession>
<keyword evidence="6 10" id="KW-1133">Transmembrane helix</keyword>
<evidence type="ECO:0000256" key="7">
    <source>
        <dbReference type="ARBA" id="ARBA00023136"/>
    </source>
</evidence>
<dbReference type="FunFam" id="1.10.510.10:FF:000095">
    <property type="entry name" value="protein STRUBBELIG-RECEPTOR FAMILY 8"/>
    <property type="match status" value="1"/>
</dbReference>
<evidence type="ECO:0000313" key="13">
    <source>
        <dbReference type="EMBL" id="KAJ6806599.1"/>
    </source>
</evidence>
<proteinExistence type="predicted"/>
<dbReference type="InterPro" id="IPR011009">
    <property type="entry name" value="Kinase-like_dom_sf"/>
</dbReference>
<reference evidence="14" key="1">
    <citation type="journal article" date="2023" name="GigaByte">
        <title>Genome assembly of the bearded iris, Iris pallida Lam.</title>
        <authorList>
            <person name="Bruccoleri R.E."/>
            <person name="Oakeley E.J."/>
            <person name="Faust A.M.E."/>
            <person name="Altorfer M."/>
            <person name="Dessus-Babus S."/>
            <person name="Burckhardt D."/>
            <person name="Oertli M."/>
            <person name="Naumann U."/>
            <person name="Petersen F."/>
            <person name="Wong J."/>
        </authorList>
    </citation>
    <scope>NUCLEOTIDE SEQUENCE</scope>
    <source>
        <strain evidence="14">GSM-AAB239-AS_SAM_17_03QT</strain>
    </source>
</reference>
<evidence type="ECO:0000313" key="15">
    <source>
        <dbReference type="Proteomes" id="UP001140949"/>
    </source>
</evidence>
<dbReference type="InterPro" id="IPR001245">
    <property type="entry name" value="Ser-Thr/Tyr_kinase_cat_dom"/>
</dbReference>
<feature type="transmembrane region" description="Helical" evidence="10">
    <location>
        <begin position="276"/>
        <end position="298"/>
    </location>
</feature>
<dbReference type="Gene3D" id="3.30.200.20">
    <property type="entry name" value="Phosphorylase Kinase, domain 1"/>
    <property type="match status" value="1"/>
</dbReference>
<feature type="chain" id="PRO_5044718864" evidence="11">
    <location>
        <begin position="38"/>
        <end position="697"/>
    </location>
</feature>
<dbReference type="FunFam" id="3.80.10.10:FF:000062">
    <property type="entry name" value="protein STRUBBELIG-RECEPTOR FAMILY 3"/>
    <property type="match status" value="1"/>
</dbReference>
<dbReference type="InterPro" id="IPR003591">
    <property type="entry name" value="Leu-rich_rpt_typical-subtyp"/>
</dbReference>